<dbReference type="EMBL" id="CP022437">
    <property type="protein sequence ID" value="ASN06469.1"/>
    <property type="molecule type" value="Genomic_DNA"/>
</dbReference>
<evidence type="ECO:0000313" key="3">
    <source>
        <dbReference type="Proteomes" id="UP000204391"/>
    </source>
</evidence>
<dbReference type="InterPro" id="IPR012349">
    <property type="entry name" value="Split_barrel_FMN-bd"/>
</dbReference>
<dbReference type="RefSeq" id="WP_089533467.1">
    <property type="nucleotide sequence ID" value="NZ_CP022437.1"/>
</dbReference>
<accession>A0A221MFW0</accession>
<name>A0A221MFW0_9BACI</name>
<dbReference type="KEGG" id="vne:CFK40_16325"/>
<reference evidence="2 3" key="1">
    <citation type="journal article" date="2003" name="Int. J. Syst. Evol. Microbiol.">
        <title>Virgibacillus carmonensis sp. nov., Virgibacillus necropolis sp. nov. and Virgibacillus picturae sp. nov., three novel species isolated from deteriorated mural paintings, transfer of the species of the genus salibacillus to Virgibacillus, as Virgibacillus marismortui comb. nov. and Virgibacillus salexigens comb. nov., and emended description of the genus Virgibacillus.</title>
        <authorList>
            <person name="Heyrman J."/>
            <person name="Logan N.A."/>
            <person name="Busse H.J."/>
            <person name="Balcaen A."/>
            <person name="Lebbe L."/>
            <person name="Rodriguez-Diaz M."/>
            <person name="Swings J."/>
            <person name="De Vos P."/>
        </authorList>
    </citation>
    <scope>NUCLEOTIDE SEQUENCE [LARGE SCALE GENOMIC DNA]</scope>
    <source>
        <strain evidence="2 3">LMG 19488</strain>
    </source>
</reference>
<dbReference type="Gene3D" id="2.30.110.10">
    <property type="entry name" value="Electron Transport, Fmn-binding Protein, Chain A"/>
    <property type="match status" value="1"/>
</dbReference>
<evidence type="ECO:0000313" key="2">
    <source>
        <dbReference type="EMBL" id="ASN06469.1"/>
    </source>
</evidence>
<dbReference type="AlphaFoldDB" id="A0A221MFW0"/>
<feature type="domain" description="Pyridoxamine 5'-phosphate oxidase N-terminal" evidence="1">
    <location>
        <begin position="9"/>
        <end position="128"/>
    </location>
</feature>
<dbReference type="PANTHER" id="PTHR34818">
    <property type="entry name" value="PROTEIN BLI-3"/>
    <property type="match status" value="1"/>
</dbReference>
<dbReference type="InterPro" id="IPR052917">
    <property type="entry name" value="Stress-Dev_Protein"/>
</dbReference>
<proteinExistence type="predicted"/>
<evidence type="ECO:0000259" key="1">
    <source>
        <dbReference type="Pfam" id="PF01243"/>
    </source>
</evidence>
<keyword evidence="3" id="KW-1185">Reference proteome</keyword>
<dbReference type="Proteomes" id="UP000204391">
    <property type="component" value="Chromosome"/>
</dbReference>
<dbReference type="InterPro" id="IPR011576">
    <property type="entry name" value="Pyridox_Oxase_N"/>
</dbReference>
<dbReference type="OrthoDB" id="5431160at2"/>
<dbReference type="PANTHER" id="PTHR34818:SF1">
    <property type="entry name" value="PROTEIN BLI-3"/>
    <property type="match status" value="1"/>
</dbReference>
<dbReference type="SUPFAM" id="SSF50475">
    <property type="entry name" value="FMN-binding split barrel"/>
    <property type="match status" value="1"/>
</dbReference>
<organism evidence="2 3">
    <name type="scientific">Virgibacillus necropolis</name>
    <dbReference type="NCBI Taxonomy" id="163877"/>
    <lineage>
        <taxon>Bacteria</taxon>
        <taxon>Bacillati</taxon>
        <taxon>Bacillota</taxon>
        <taxon>Bacilli</taxon>
        <taxon>Bacillales</taxon>
        <taxon>Bacillaceae</taxon>
        <taxon>Virgibacillus</taxon>
    </lineage>
</organism>
<dbReference type="Pfam" id="PF01243">
    <property type="entry name" value="PNPOx_N"/>
    <property type="match status" value="1"/>
</dbReference>
<protein>
    <submittedName>
        <fullName evidence="2">General stress protein</fullName>
    </submittedName>
</protein>
<gene>
    <name evidence="2" type="ORF">CFK40_16325</name>
</gene>
<sequence length="140" mass="15991">MSQKEIKTSVENILNNSSVGVMATVKNNKPHSRYMTFSSEGLKLYTATSKNTHKADEVETNPFTHILLGYEGKGYGDDYVEYEGKVSISDSKEMKKQLWNENMELWFDGPNDPNYIVLEIEPIQISLMNKKSETPKILHL</sequence>